<dbReference type="InterPro" id="IPR037272">
    <property type="entry name" value="SNS_sf"/>
</dbReference>
<keyword evidence="6" id="KW-0769">Symport</keyword>
<organism evidence="8 9">
    <name type="scientific">Crenobacter intestini</name>
    <dbReference type="NCBI Taxonomy" id="2563443"/>
    <lineage>
        <taxon>Bacteria</taxon>
        <taxon>Pseudomonadati</taxon>
        <taxon>Pseudomonadota</taxon>
        <taxon>Betaproteobacteria</taxon>
        <taxon>Neisseriales</taxon>
        <taxon>Neisseriaceae</taxon>
        <taxon>Crenobacter</taxon>
    </lineage>
</organism>
<feature type="transmembrane region" description="Helical" evidence="7">
    <location>
        <begin position="251"/>
        <end position="277"/>
    </location>
</feature>
<evidence type="ECO:0000313" key="8">
    <source>
        <dbReference type="EMBL" id="TIC86055.1"/>
    </source>
</evidence>
<dbReference type="EMBL" id="STGJ01000002">
    <property type="protein sequence ID" value="TIC86055.1"/>
    <property type="molecule type" value="Genomic_DNA"/>
</dbReference>
<dbReference type="Proteomes" id="UP000308891">
    <property type="component" value="Unassembled WGS sequence"/>
</dbReference>
<dbReference type="SUPFAM" id="SSF161070">
    <property type="entry name" value="SNF-like"/>
    <property type="match status" value="1"/>
</dbReference>
<evidence type="ECO:0000256" key="5">
    <source>
        <dbReference type="ARBA" id="ARBA00023136"/>
    </source>
</evidence>
<dbReference type="PROSITE" id="PS00610">
    <property type="entry name" value="NA_NEUROTRAN_SYMP_1"/>
    <property type="match status" value="1"/>
</dbReference>
<feature type="transmembrane region" description="Helical" evidence="7">
    <location>
        <begin position="82"/>
        <end position="103"/>
    </location>
</feature>
<keyword evidence="5 7" id="KW-0472">Membrane</keyword>
<feature type="transmembrane region" description="Helical" evidence="7">
    <location>
        <begin position="342"/>
        <end position="364"/>
    </location>
</feature>
<keyword evidence="2 6" id="KW-0813">Transport</keyword>
<comment type="caution">
    <text evidence="8">The sequence shown here is derived from an EMBL/GenBank/DDBJ whole genome shotgun (WGS) entry which is preliminary data.</text>
</comment>
<evidence type="ECO:0000256" key="6">
    <source>
        <dbReference type="RuleBase" id="RU003732"/>
    </source>
</evidence>
<dbReference type="CDD" id="cd10336">
    <property type="entry name" value="SLC6sbd_Tyt1-Like"/>
    <property type="match status" value="1"/>
</dbReference>
<dbReference type="PANTHER" id="PTHR42948">
    <property type="entry name" value="TRANSPORTER"/>
    <property type="match status" value="1"/>
</dbReference>
<accession>A0A4T0V482</accession>
<dbReference type="InterPro" id="IPR000175">
    <property type="entry name" value="Na/ntran_symport"/>
</dbReference>
<evidence type="ECO:0000256" key="3">
    <source>
        <dbReference type="ARBA" id="ARBA00022692"/>
    </source>
</evidence>
<dbReference type="OrthoDB" id="9762833at2"/>
<evidence type="ECO:0000256" key="2">
    <source>
        <dbReference type="ARBA" id="ARBA00022448"/>
    </source>
</evidence>
<keyword evidence="3 6" id="KW-0812">Transmembrane</keyword>
<evidence type="ECO:0000256" key="1">
    <source>
        <dbReference type="ARBA" id="ARBA00004141"/>
    </source>
</evidence>
<evidence type="ECO:0000256" key="4">
    <source>
        <dbReference type="ARBA" id="ARBA00022989"/>
    </source>
</evidence>
<dbReference type="NCBIfam" id="NF037979">
    <property type="entry name" value="Na_transp"/>
    <property type="match status" value="1"/>
</dbReference>
<dbReference type="GO" id="GO:0015293">
    <property type="term" value="F:symporter activity"/>
    <property type="evidence" value="ECO:0007669"/>
    <property type="project" value="UniProtKB-KW"/>
</dbReference>
<feature type="transmembrane region" description="Helical" evidence="7">
    <location>
        <begin position="12"/>
        <end position="29"/>
    </location>
</feature>
<dbReference type="RefSeq" id="WP_136551401.1">
    <property type="nucleotide sequence ID" value="NZ_STGJ01000002.1"/>
</dbReference>
<name>A0A4T0V482_9NEIS</name>
<proteinExistence type="inferred from homology"/>
<dbReference type="AlphaFoldDB" id="A0A4T0V482"/>
<dbReference type="PRINTS" id="PR00176">
    <property type="entry name" value="NANEUSMPORT"/>
</dbReference>
<gene>
    <name evidence="8" type="ORF">E5K04_02830</name>
</gene>
<sequence>MTTTRSSWGSRLGFILAAAGSAVGLGAIWKFPFVTAMNGGGAFILLFLLFSFSLGFAQLLVEFTLGRAAQRGPVGMFRRLAGGLWPLAGLLGIFAAFVLYSFYSVVGGWTLGYLALAFEGSVLTTDTAVLTSTFTRYVEDPLWPIASHAAFALATLAIVLGGVEKGIERASKLLMPALFLLMLALIVRSLTLPGAAAGALAFFTPDFSAVTPAMAGDALGLAFFSLSLGTGGMIAYGSYVKQETPVVRSAAWVVGLSCLVALLSGLMIFPALVAFGLDPAAGPGLTFMTMPVVFASLPFGQVFAIAFFALLSVAALTSSVSMLELIATLFLDEFSLPRRPVVITLSLAVFLCGVPASLSLGPWSDISVFGKNIFDAMDYSVSNVMMPLSGILVALFAGWRVWPLVRQHSGLTGLPLFALKWNCRLVAPLAIAAILLKNL</sequence>
<feature type="transmembrane region" description="Helical" evidence="7">
    <location>
        <begin position="218"/>
        <end position="239"/>
    </location>
</feature>
<feature type="transmembrane region" description="Helical" evidence="7">
    <location>
        <begin position="414"/>
        <end position="436"/>
    </location>
</feature>
<reference evidence="8 9" key="1">
    <citation type="submission" date="2019-04" db="EMBL/GenBank/DDBJ databases">
        <title>Crenobacter sp. nov.</title>
        <authorList>
            <person name="Shi S."/>
        </authorList>
    </citation>
    <scope>NUCLEOTIDE SEQUENCE [LARGE SCALE GENOMIC DNA]</scope>
    <source>
        <strain evidence="8 9">GY 70310</strain>
    </source>
</reference>
<feature type="transmembrane region" description="Helical" evidence="7">
    <location>
        <begin position="297"/>
        <end position="330"/>
    </location>
</feature>
<dbReference type="InterPro" id="IPR047218">
    <property type="entry name" value="YocR/YhdH-like"/>
</dbReference>
<dbReference type="PROSITE" id="PS50267">
    <property type="entry name" value="NA_NEUROTRAN_SYMP_3"/>
    <property type="match status" value="1"/>
</dbReference>
<comment type="similarity">
    <text evidence="6">Belongs to the sodium:neurotransmitter symporter (SNF) (TC 2.A.22) family.</text>
</comment>
<dbReference type="GO" id="GO:0016020">
    <property type="term" value="C:membrane"/>
    <property type="evidence" value="ECO:0007669"/>
    <property type="project" value="UniProtKB-SubCell"/>
</dbReference>
<dbReference type="Pfam" id="PF00209">
    <property type="entry name" value="SNF"/>
    <property type="match status" value="2"/>
</dbReference>
<protein>
    <recommendedName>
        <fullName evidence="6">Transporter</fullName>
    </recommendedName>
</protein>
<comment type="subcellular location">
    <subcellularLocation>
        <location evidence="1">Membrane</location>
        <topology evidence="1">Multi-pass membrane protein</topology>
    </subcellularLocation>
</comment>
<feature type="transmembrane region" description="Helical" evidence="7">
    <location>
        <begin position="173"/>
        <end position="203"/>
    </location>
</feature>
<feature type="transmembrane region" description="Helical" evidence="7">
    <location>
        <begin position="41"/>
        <end position="61"/>
    </location>
</feature>
<keyword evidence="9" id="KW-1185">Reference proteome</keyword>
<keyword evidence="4 7" id="KW-1133">Transmembrane helix</keyword>
<evidence type="ECO:0000313" key="9">
    <source>
        <dbReference type="Proteomes" id="UP000308891"/>
    </source>
</evidence>
<feature type="transmembrane region" description="Helical" evidence="7">
    <location>
        <begin position="384"/>
        <end position="402"/>
    </location>
</feature>
<evidence type="ECO:0000256" key="7">
    <source>
        <dbReference type="SAM" id="Phobius"/>
    </source>
</evidence>
<feature type="transmembrane region" description="Helical" evidence="7">
    <location>
        <begin position="142"/>
        <end position="161"/>
    </location>
</feature>
<dbReference type="PANTHER" id="PTHR42948:SF1">
    <property type="entry name" value="TRANSPORTER"/>
    <property type="match status" value="1"/>
</dbReference>